<accession>A0AA39XCN8</accession>
<evidence type="ECO:0000256" key="1">
    <source>
        <dbReference type="SAM" id="MobiDB-lite"/>
    </source>
</evidence>
<dbReference type="AlphaFoldDB" id="A0AA39XCN8"/>
<keyword evidence="3" id="KW-1185">Reference proteome</keyword>
<feature type="compositionally biased region" description="Basic and acidic residues" evidence="1">
    <location>
        <begin position="11"/>
        <end position="29"/>
    </location>
</feature>
<feature type="region of interest" description="Disordered" evidence="1">
    <location>
        <begin position="1"/>
        <end position="38"/>
    </location>
</feature>
<feature type="compositionally biased region" description="Basic residues" evidence="1">
    <location>
        <begin position="1"/>
        <end position="10"/>
    </location>
</feature>
<reference evidence="2" key="1">
    <citation type="submission" date="2023-06" db="EMBL/GenBank/DDBJ databases">
        <title>Genome-scale phylogeny and comparative genomics of the fungal order Sordariales.</title>
        <authorList>
            <consortium name="Lawrence Berkeley National Laboratory"/>
            <person name="Hensen N."/>
            <person name="Bonometti L."/>
            <person name="Westerberg I."/>
            <person name="Brannstrom I.O."/>
            <person name="Guillou S."/>
            <person name="Cros-Aarteil S."/>
            <person name="Calhoun S."/>
            <person name="Haridas S."/>
            <person name="Kuo A."/>
            <person name="Mondo S."/>
            <person name="Pangilinan J."/>
            <person name="Riley R."/>
            <person name="LaButti K."/>
            <person name="Andreopoulos B."/>
            <person name="Lipzen A."/>
            <person name="Chen C."/>
            <person name="Yanf M."/>
            <person name="Daum C."/>
            <person name="Ng V."/>
            <person name="Clum A."/>
            <person name="Steindorff A."/>
            <person name="Ohm R."/>
            <person name="Martin F."/>
            <person name="Silar P."/>
            <person name="Natvig D."/>
            <person name="Lalanne C."/>
            <person name="Gautier V."/>
            <person name="Ament-velasquez S.L."/>
            <person name="Kruys A."/>
            <person name="Hutchinson M.I."/>
            <person name="Powell A.J."/>
            <person name="Barry K."/>
            <person name="Miller A.N."/>
            <person name="Grigoriev I.V."/>
            <person name="Debuchy R."/>
            <person name="Gladieux P."/>
            <person name="Thoren M.H."/>
            <person name="Johannesson H."/>
        </authorList>
    </citation>
    <scope>NUCLEOTIDE SEQUENCE</scope>
    <source>
        <strain evidence="2">SMH3391-2</strain>
    </source>
</reference>
<dbReference type="EMBL" id="JAULSR010000002">
    <property type="protein sequence ID" value="KAK0631002.1"/>
    <property type="molecule type" value="Genomic_DNA"/>
</dbReference>
<dbReference type="Proteomes" id="UP001174934">
    <property type="component" value="Unassembled WGS sequence"/>
</dbReference>
<feature type="region of interest" description="Disordered" evidence="1">
    <location>
        <begin position="60"/>
        <end position="109"/>
    </location>
</feature>
<organism evidence="2 3">
    <name type="scientific">Bombardia bombarda</name>
    <dbReference type="NCBI Taxonomy" id="252184"/>
    <lineage>
        <taxon>Eukaryota</taxon>
        <taxon>Fungi</taxon>
        <taxon>Dikarya</taxon>
        <taxon>Ascomycota</taxon>
        <taxon>Pezizomycotina</taxon>
        <taxon>Sordariomycetes</taxon>
        <taxon>Sordariomycetidae</taxon>
        <taxon>Sordariales</taxon>
        <taxon>Lasiosphaeriaceae</taxon>
        <taxon>Bombardia</taxon>
    </lineage>
</organism>
<evidence type="ECO:0000313" key="2">
    <source>
        <dbReference type="EMBL" id="KAK0631002.1"/>
    </source>
</evidence>
<comment type="caution">
    <text evidence="2">The sequence shown here is derived from an EMBL/GenBank/DDBJ whole genome shotgun (WGS) entry which is preliminary data.</text>
</comment>
<sequence>MAIQQNRKRPRADDPPQEHRPSKKLRAEGRTQSSSNFAPEFWDNLSKVWLTPRALRELDRRNDARPAPKPPAPAYPELRDDGLNMSSSRASDSSRRTKSTTATTISSKVRRSSAYDNDFEQHLVDYDVYPEGYEYTNNRQTPEPGNMDEARLELSAARASLSPSHFPESAFRDFKRNNNTMSEGTVMRNVIPIITGNASIPNEGNLPFTNLKSLTKGLTVKPVPDFFDGARPGHIDKSVREDLSQIIVPTKHADVPACYDGAYGARAMHSLQSYGEEEPVYDGKAYTYSSTYQDGQLKLYAHHVTAPTDPEKQPEYHMTQIDAYALTGSRKGFVEGATAFRNARDLARRHRDEFIHVANAKARRSDALLVDEADAAEADAAEAQQYGDSGSDKFVDCEEYVGSQAVAAENYAASQDIDEGSALPQYLHAGDEDYSQVSPSIDVGIAQPTLESSATQEAGFGQESDAPQCASTIGKVLCASLNIYGTGCRAARGSLKGICYSII</sequence>
<name>A0AA39XCN8_9PEZI</name>
<gene>
    <name evidence="2" type="ORF">B0T17DRAFT_616584</name>
</gene>
<evidence type="ECO:0000313" key="3">
    <source>
        <dbReference type="Proteomes" id="UP001174934"/>
    </source>
</evidence>
<protein>
    <submittedName>
        <fullName evidence="2">Uncharacterized protein</fullName>
    </submittedName>
</protein>
<proteinExistence type="predicted"/>